<name>A0A9K3GE35_9EUKA</name>
<keyword evidence="2" id="KW-1185">Reference proteome</keyword>
<dbReference type="InterPro" id="IPR023214">
    <property type="entry name" value="HAD_sf"/>
</dbReference>
<dbReference type="AlphaFoldDB" id="A0A9K3GE35"/>
<proteinExistence type="predicted"/>
<feature type="non-terminal residue" evidence="1">
    <location>
        <position position="1"/>
    </location>
</feature>
<reference evidence="1 2" key="1">
    <citation type="journal article" date="2018" name="PLoS ONE">
        <title>The draft genome of Kipferlia bialata reveals reductive genome evolution in fornicate parasites.</title>
        <authorList>
            <person name="Tanifuji G."/>
            <person name="Takabayashi S."/>
            <person name="Kume K."/>
            <person name="Takagi M."/>
            <person name="Nakayama T."/>
            <person name="Kamikawa R."/>
            <person name="Inagaki Y."/>
            <person name="Hashimoto T."/>
        </authorList>
    </citation>
    <scope>NUCLEOTIDE SEQUENCE [LARGE SCALE GENOMIC DNA]</scope>
    <source>
        <strain evidence="1">NY0173</strain>
    </source>
</reference>
<evidence type="ECO:0000313" key="2">
    <source>
        <dbReference type="Proteomes" id="UP000265618"/>
    </source>
</evidence>
<accession>A0A9K3GE35</accession>
<comment type="caution">
    <text evidence="1">The sequence shown here is derived from an EMBL/GenBank/DDBJ whole genome shotgun (WGS) entry which is preliminary data.</text>
</comment>
<dbReference type="Proteomes" id="UP000265618">
    <property type="component" value="Unassembled WGS sequence"/>
</dbReference>
<dbReference type="Gene3D" id="3.40.50.1000">
    <property type="entry name" value="HAD superfamily/HAD-like"/>
    <property type="match status" value="1"/>
</dbReference>
<evidence type="ECO:0000313" key="1">
    <source>
        <dbReference type="EMBL" id="GIQ79453.1"/>
    </source>
</evidence>
<dbReference type="EMBL" id="BDIP01000010">
    <property type="protein sequence ID" value="GIQ79453.1"/>
    <property type="molecule type" value="Genomic_DNA"/>
</dbReference>
<sequence>MVEVPVVPAEVPAATPEKYPRRVVCLDMNETLLVRAKRGTSIYRRPYALGFLRTCLALNITPVFLTSMCHDNALASVSVAVYQSPSKTPLVADPLVLSQEGYNTVMTAPERKG</sequence>
<organism evidence="1 2">
    <name type="scientific">Kipferlia bialata</name>
    <dbReference type="NCBI Taxonomy" id="797122"/>
    <lineage>
        <taxon>Eukaryota</taxon>
        <taxon>Metamonada</taxon>
        <taxon>Carpediemonas-like organisms</taxon>
        <taxon>Kipferlia</taxon>
    </lineage>
</organism>
<gene>
    <name evidence="1" type="ORF">KIPB_000100</name>
</gene>
<protein>
    <submittedName>
        <fullName evidence="1">Uncharacterized protein</fullName>
    </submittedName>
</protein>